<feature type="domain" description="Glutaredoxin" evidence="2">
    <location>
        <begin position="35"/>
        <end position="96"/>
    </location>
</feature>
<reference evidence="3" key="1">
    <citation type="submission" date="2021-03" db="EMBL/GenBank/DDBJ databases">
        <authorList>
            <person name="Palmer J.M."/>
        </authorList>
    </citation>
    <scope>NUCLEOTIDE SEQUENCE</scope>
    <source>
        <strain evidence="3">ARV_011</strain>
    </source>
</reference>
<dbReference type="InterPro" id="IPR036249">
    <property type="entry name" value="Thioredoxin-like_sf"/>
</dbReference>
<dbReference type="PRINTS" id="PR00160">
    <property type="entry name" value="GLUTAREDOXIN"/>
</dbReference>
<protein>
    <recommendedName>
        <fullName evidence="2">Glutaredoxin domain-containing protein</fullName>
    </recommendedName>
</protein>
<dbReference type="GO" id="GO:0034599">
    <property type="term" value="P:cellular response to oxidative stress"/>
    <property type="evidence" value="ECO:0007669"/>
    <property type="project" value="TreeGrafter"/>
</dbReference>
<proteinExistence type="predicted"/>
<organism evidence="3 4">
    <name type="scientific">Scheffersomyces spartinae</name>
    <dbReference type="NCBI Taxonomy" id="45513"/>
    <lineage>
        <taxon>Eukaryota</taxon>
        <taxon>Fungi</taxon>
        <taxon>Dikarya</taxon>
        <taxon>Ascomycota</taxon>
        <taxon>Saccharomycotina</taxon>
        <taxon>Pichiomycetes</taxon>
        <taxon>Debaryomycetaceae</taxon>
        <taxon>Scheffersomyces</taxon>
    </lineage>
</organism>
<name>A0A9P7V6T5_9ASCO</name>
<dbReference type="Proteomes" id="UP000790833">
    <property type="component" value="Unassembled WGS sequence"/>
</dbReference>
<dbReference type="InterPro" id="IPR014025">
    <property type="entry name" value="Glutaredoxin_subgr"/>
</dbReference>
<dbReference type="EMBL" id="JAHMUF010000018">
    <property type="protein sequence ID" value="KAG7192444.1"/>
    <property type="molecule type" value="Genomic_DNA"/>
</dbReference>
<dbReference type="GO" id="GO:0005634">
    <property type="term" value="C:nucleus"/>
    <property type="evidence" value="ECO:0007669"/>
    <property type="project" value="TreeGrafter"/>
</dbReference>
<dbReference type="Gene3D" id="3.40.30.10">
    <property type="entry name" value="Glutaredoxin"/>
    <property type="match status" value="1"/>
</dbReference>
<accession>A0A9P7V6T5</accession>
<dbReference type="GO" id="GO:0005737">
    <property type="term" value="C:cytoplasm"/>
    <property type="evidence" value="ECO:0007669"/>
    <property type="project" value="TreeGrafter"/>
</dbReference>
<dbReference type="Pfam" id="PF00462">
    <property type="entry name" value="Glutaredoxin"/>
    <property type="match status" value="1"/>
</dbReference>
<evidence type="ECO:0000256" key="1">
    <source>
        <dbReference type="SAM" id="SignalP"/>
    </source>
</evidence>
<feature type="chain" id="PRO_5040222926" description="Glutaredoxin domain-containing protein" evidence="1">
    <location>
        <begin position="24"/>
        <end position="113"/>
    </location>
</feature>
<dbReference type="GeneID" id="66115219"/>
<dbReference type="GO" id="GO:0015038">
    <property type="term" value="F:glutathione disulfide oxidoreductase activity"/>
    <property type="evidence" value="ECO:0007669"/>
    <property type="project" value="TreeGrafter"/>
</dbReference>
<dbReference type="PANTHER" id="PTHR45694">
    <property type="entry name" value="GLUTAREDOXIN 2"/>
    <property type="match status" value="1"/>
</dbReference>
<dbReference type="PANTHER" id="PTHR45694:SF18">
    <property type="entry name" value="GLUTAREDOXIN-1-RELATED"/>
    <property type="match status" value="1"/>
</dbReference>
<keyword evidence="4" id="KW-1185">Reference proteome</keyword>
<dbReference type="OrthoDB" id="418495at2759"/>
<dbReference type="AlphaFoldDB" id="A0A9P7V6T5"/>
<dbReference type="PROSITE" id="PS51354">
    <property type="entry name" value="GLUTAREDOXIN_2"/>
    <property type="match status" value="1"/>
</dbReference>
<dbReference type="RefSeq" id="XP_043047994.1">
    <property type="nucleotide sequence ID" value="XM_043192626.1"/>
</dbReference>
<dbReference type="SUPFAM" id="SSF52833">
    <property type="entry name" value="Thioredoxin-like"/>
    <property type="match status" value="1"/>
</dbReference>
<gene>
    <name evidence="3" type="ORF">KQ657_001845</name>
</gene>
<keyword evidence="1" id="KW-0732">Signal</keyword>
<feature type="signal peptide" evidence="1">
    <location>
        <begin position="1"/>
        <end position="23"/>
    </location>
</feature>
<comment type="caution">
    <text evidence="3">The sequence shown here is derived from an EMBL/GenBank/DDBJ whole genome shotgun (WGS) entry which is preliminary data.</text>
</comment>
<dbReference type="InterPro" id="IPR002109">
    <property type="entry name" value="Glutaredoxin"/>
</dbReference>
<evidence type="ECO:0000313" key="4">
    <source>
        <dbReference type="Proteomes" id="UP000790833"/>
    </source>
</evidence>
<sequence>MFNTLWNIFFALVPLAISPEAKAEVQKLIDSNTTMMFSKSYCPYCKASKKLLNETGVDYKVVELDKIDKGLEMQGAIKEKWGQTTVPAIFFKGDLIGGNSDLQSLKNTPKWPF</sequence>
<evidence type="ECO:0000313" key="3">
    <source>
        <dbReference type="EMBL" id="KAG7192444.1"/>
    </source>
</evidence>
<evidence type="ECO:0000259" key="2">
    <source>
        <dbReference type="Pfam" id="PF00462"/>
    </source>
</evidence>
<dbReference type="CDD" id="cd03419">
    <property type="entry name" value="GRX_GRXh_1_2_like"/>
    <property type="match status" value="1"/>
</dbReference>